<feature type="compositionally biased region" description="Low complexity" evidence="11">
    <location>
        <begin position="2325"/>
        <end position="2334"/>
    </location>
</feature>
<evidence type="ECO:0000256" key="5">
    <source>
        <dbReference type="ARBA" id="ARBA00022737"/>
    </source>
</evidence>
<keyword evidence="3" id="KW-0963">Cytoplasm</keyword>
<feature type="compositionally biased region" description="Basic and acidic residues" evidence="11">
    <location>
        <begin position="3864"/>
        <end position="3874"/>
    </location>
</feature>
<dbReference type="GO" id="GO:0005856">
    <property type="term" value="C:cytoskeleton"/>
    <property type="evidence" value="ECO:0007669"/>
    <property type="project" value="UniProtKB-SubCell"/>
</dbReference>
<feature type="region of interest" description="Disordered" evidence="11">
    <location>
        <begin position="3324"/>
        <end position="3408"/>
    </location>
</feature>
<evidence type="ECO:0000256" key="10">
    <source>
        <dbReference type="SAM" id="Coils"/>
    </source>
</evidence>
<feature type="compositionally biased region" description="Polar residues" evidence="11">
    <location>
        <begin position="801"/>
        <end position="811"/>
    </location>
</feature>
<feature type="compositionally biased region" description="Polar residues" evidence="11">
    <location>
        <begin position="1929"/>
        <end position="1939"/>
    </location>
</feature>
<feature type="compositionally biased region" description="Basic and acidic residues" evidence="11">
    <location>
        <begin position="3737"/>
        <end position="3749"/>
    </location>
</feature>
<dbReference type="InterPro" id="IPR036770">
    <property type="entry name" value="Ankyrin_rpt-contain_sf"/>
</dbReference>
<dbReference type="FunFam" id="2.60.40.2660:FF:000001">
    <property type="entry name" value="Ankyrin-3 isoform 2"/>
    <property type="match status" value="1"/>
</dbReference>
<feature type="repeat" description="ANK" evidence="9">
    <location>
        <begin position="190"/>
        <end position="222"/>
    </location>
</feature>
<dbReference type="Pfam" id="PF12796">
    <property type="entry name" value="Ank_2"/>
    <property type="match status" value="5"/>
</dbReference>
<dbReference type="SMART" id="SM00005">
    <property type="entry name" value="DEATH"/>
    <property type="match status" value="1"/>
</dbReference>
<evidence type="ECO:0000259" key="13">
    <source>
        <dbReference type="PROSITE" id="PS51145"/>
    </source>
</evidence>
<feature type="compositionally biased region" description="Acidic residues" evidence="11">
    <location>
        <begin position="2909"/>
        <end position="2945"/>
    </location>
</feature>
<dbReference type="Gene3D" id="2.60.40.2660">
    <property type="match status" value="1"/>
</dbReference>
<feature type="compositionally biased region" description="Acidic residues" evidence="11">
    <location>
        <begin position="3280"/>
        <end position="3289"/>
    </location>
</feature>
<feature type="compositionally biased region" description="Acidic residues" evidence="11">
    <location>
        <begin position="3154"/>
        <end position="3171"/>
    </location>
</feature>
<feature type="region of interest" description="Disordered" evidence="11">
    <location>
        <begin position="3525"/>
        <end position="3749"/>
    </location>
</feature>
<feature type="repeat" description="ANK" evidence="9">
    <location>
        <begin position="421"/>
        <end position="453"/>
    </location>
</feature>
<feature type="compositionally biased region" description="Polar residues" evidence="11">
    <location>
        <begin position="4274"/>
        <end position="4289"/>
    </location>
</feature>
<feature type="region of interest" description="Disordered" evidence="11">
    <location>
        <begin position="1917"/>
        <end position="1959"/>
    </location>
</feature>
<dbReference type="FunFam" id="2.60.220.30:FF:000009">
    <property type="entry name" value="Ankyrin 2, isoform G"/>
    <property type="match status" value="1"/>
</dbReference>
<feature type="compositionally biased region" description="Basic and acidic residues" evidence="11">
    <location>
        <begin position="4068"/>
        <end position="4083"/>
    </location>
</feature>
<feature type="region of interest" description="Disordered" evidence="11">
    <location>
        <begin position="1419"/>
        <end position="1453"/>
    </location>
</feature>
<dbReference type="Pfam" id="PF13637">
    <property type="entry name" value="Ank_4"/>
    <property type="match status" value="1"/>
</dbReference>
<feature type="region of interest" description="Disordered" evidence="11">
    <location>
        <begin position="2682"/>
        <end position="2706"/>
    </location>
</feature>
<dbReference type="FunFam" id="2.60.220.30:FF:000001">
    <property type="entry name" value="Ankyrin-3 isoform 2"/>
    <property type="match status" value="1"/>
</dbReference>
<comment type="subcellular location">
    <subcellularLocation>
        <location evidence="1">Cytoplasm</location>
        <location evidence="1">Cytoskeleton</location>
    </subcellularLocation>
    <subcellularLocation>
        <location evidence="2">Membrane</location>
    </subcellularLocation>
</comment>
<feature type="compositionally biased region" description="Basic and acidic residues" evidence="11">
    <location>
        <begin position="3354"/>
        <end position="3369"/>
    </location>
</feature>
<feature type="compositionally biased region" description="Basic and acidic residues" evidence="11">
    <location>
        <begin position="2815"/>
        <end position="2824"/>
    </location>
</feature>
<gene>
    <name evidence="15" type="primary">LOC110973034</name>
</gene>
<feature type="repeat" description="ANK" evidence="9">
    <location>
        <begin position="652"/>
        <end position="684"/>
    </location>
</feature>
<feature type="region of interest" description="Disordered" evidence="11">
    <location>
        <begin position="2197"/>
        <end position="2216"/>
    </location>
</feature>
<evidence type="ECO:0000256" key="4">
    <source>
        <dbReference type="ARBA" id="ARBA00022553"/>
    </source>
</evidence>
<keyword evidence="5" id="KW-0677">Repeat</keyword>
<dbReference type="RefSeq" id="XP_022079137.1">
    <property type="nucleotide sequence ID" value="XM_022223445.1"/>
</dbReference>
<protein>
    <submittedName>
        <fullName evidence="15">Ankyrin-2-like isoform X1</fullName>
    </submittedName>
</protein>
<feature type="region of interest" description="Disordered" evidence="11">
    <location>
        <begin position="3147"/>
        <end position="3175"/>
    </location>
</feature>
<feature type="compositionally biased region" description="Polar residues" evidence="11">
    <location>
        <begin position="2032"/>
        <end position="2045"/>
    </location>
</feature>
<name>A0A8B7XG84_ACAPL</name>
<feature type="compositionally biased region" description="Acidic residues" evidence="11">
    <location>
        <begin position="3370"/>
        <end position="3390"/>
    </location>
</feature>
<feature type="compositionally biased region" description="Acidic residues" evidence="11">
    <location>
        <begin position="2687"/>
        <end position="2702"/>
    </location>
</feature>
<feature type="region of interest" description="Disordered" evidence="11">
    <location>
        <begin position="1792"/>
        <end position="1826"/>
    </location>
</feature>
<dbReference type="InterPro" id="IPR051165">
    <property type="entry name" value="Multifunctional_ANK_Repeat"/>
</dbReference>
<dbReference type="Gene3D" id="1.10.533.10">
    <property type="entry name" value="Death Domain, Fas"/>
    <property type="match status" value="1"/>
</dbReference>
<feature type="compositionally biased region" description="Acidic residues" evidence="11">
    <location>
        <begin position="2992"/>
        <end position="3015"/>
    </location>
</feature>
<feature type="compositionally biased region" description="Acidic residues" evidence="11">
    <location>
        <begin position="3685"/>
        <end position="3696"/>
    </location>
</feature>
<dbReference type="Pfam" id="PF00531">
    <property type="entry name" value="Death"/>
    <property type="match status" value="1"/>
</dbReference>
<dbReference type="InterPro" id="IPR000488">
    <property type="entry name" value="Death_dom"/>
</dbReference>
<dbReference type="PRINTS" id="PR01415">
    <property type="entry name" value="ANKYRIN"/>
</dbReference>
<feature type="compositionally biased region" description="Basic and acidic residues" evidence="11">
    <location>
        <begin position="2896"/>
        <end position="2908"/>
    </location>
</feature>
<feature type="repeat" description="ANK" evidence="9">
    <location>
        <begin position="487"/>
        <end position="519"/>
    </location>
</feature>
<feature type="repeat" description="ANK" evidence="9">
    <location>
        <begin position="223"/>
        <end position="255"/>
    </location>
</feature>
<feature type="region of interest" description="Disordered" evidence="11">
    <location>
        <begin position="4036"/>
        <end position="4084"/>
    </location>
</feature>
<feature type="region of interest" description="Disordered" evidence="11">
    <location>
        <begin position="2294"/>
        <end position="2399"/>
    </location>
</feature>
<dbReference type="FunFam" id="1.25.40.20:FF:000001">
    <property type="entry name" value="Ankyrin-2 isoform 2"/>
    <property type="match status" value="1"/>
</dbReference>
<feature type="compositionally biased region" description="Basic and acidic residues" evidence="11">
    <location>
        <begin position="3697"/>
        <end position="3706"/>
    </location>
</feature>
<keyword evidence="6 9" id="KW-0040">ANK repeat</keyword>
<feature type="compositionally biased region" description="Basic and acidic residues" evidence="11">
    <location>
        <begin position="3391"/>
        <end position="3405"/>
    </location>
</feature>
<dbReference type="InterPro" id="IPR011029">
    <property type="entry name" value="DEATH-like_dom_sf"/>
</dbReference>
<feature type="compositionally biased region" description="Pro residues" evidence="11">
    <location>
        <begin position="3532"/>
        <end position="3542"/>
    </location>
</feature>
<dbReference type="PROSITE" id="PS50088">
    <property type="entry name" value="ANK_REPEAT"/>
    <property type="match status" value="18"/>
</dbReference>
<feature type="compositionally biased region" description="Acidic residues" evidence="11">
    <location>
        <begin position="2490"/>
        <end position="2507"/>
    </location>
</feature>
<dbReference type="PANTHER" id="PTHR24123">
    <property type="entry name" value="ANKYRIN REPEAT-CONTAINING"/>
    <property type="match status" value="1"/>
</dbReference>
<feature type="region of interest" description="Disordered" evidence="11">
    <location>
        <begin position="2003"/>
        <end position="2110"/>
    </location>
</feature>
<dbReference type="SMART" id="SM00248">
    <property type="entry name" value="ANK"/>
    <property type="match status" value="22"/>
</dbReference>
<feature type="compositionally biased region" description="Acidic residues" evidence="11">
    <location>
        <begin position="2466"/>
        <end position="2482"/>
    </location>
</feature>
<dbReference type="GO" id="GO:0007165">
    <property type="term" value="P:signal transduction"/>
    <property type="evidence" value="ECO:0007669"/>
    <property type="project" value="InterPro"/>
</dbReference>
<dbReference type="PROSITE" id="PS51145">
    <property type="entry name" value="ZU5"/>
    <property type="match status" value="2"/>
</dbReference>
<feature type="repeat" description="ANK" evidence="9">
    <location>
        <begin position="520"/>
        <end position="552"/>
    </location>
</feature>
<feature type="compositionally biased region" description="Basic and acidic residues" evidence="11">
    <location>
        <begin position="3016"/>
        <end position="3028"/>
    </location>
</feature>
<feature type="repeat" description="ANK" evidence="9">
    <location>
        <begin position="454"/>
        <end position="486"/>
    </location>
</feature>
<dbReference type="Pfam" id="PF13857">
    <property type="entry name" value="Ank_5"/>
    <property type="match status" value="1"/>
</dbReference>
<dbReference type="Gene3D" id="2.60.220.30">
    <property type="match status" value="3"/>
</dbReference>
<feature type="compositionally biased region" description="Basic and acidic residues" evidence="11">
    <location>
        <begin position="2841"/>
        <end position="2867"/>
    </location>
</feature>
<feature type="domain" description="ZU5" evidence="13">
    <location>
        <begin position="931"/>
        <end position="1119"/>
    </location>
</feature>
<feature type="region of interest" description="Disordered" evidence="11">
    <location>
        <begin position="2221"/>
        <end position="2272"/>
    </location>
</feature>
<feature type="region of interest" description="Disordered" evidence="11">
    <location>
        <begin position="2740"/>
        <end position="2827"/>
    </location>
</feature>
<feature type="compositionally biased region" description="Low complexity" evidence="11">
    <location>
        <begin position="3850"/>
        <end position="3862"/>
    </location>
</feature>
<feature type="compositionally biased region" description="Acidic residues" evidence="11">
    <location>
        <begin position="2335"/>
        <end position="2375"/>
    </location>
</feature>
<evidence type="ECO:0000259" key="12">
    <source>
        <dbReference type="PROSITE" id="PS50017"/>
    </source>
</evidence>
<proteinExistence type="predicted"/>
<keyword evidence="8" id="KW-0206">Cytoskeleton</keyword>
<dbReference type="SUPFAM" id="SSF48403">
    <property type="entry name" value="Ankyrin repeat"/>
    <property type="match status" value="2"/>
</dbReference>
<feature type="repeat" description="ANK" evidence="9">
    <location>
        <begin position="157"/>
        <end position="189"/>
    </location>
</feature>
<feature type="repeat" description="ANK" evidence="9">
    <location>
        <begin position="355"/>
        <end position="387"/>
    </location>
</feature>
<dbReference type="PROSITE" id="PS50017">
    <property type="entry name" value="DEATH_DOMAIN"/>
    <property type="match status" value="1"/>
</dbReference>
<feature type="compositionally biased region" description="Basic and acidic residues" evidence="11">
    <location>
        <begin position="3602"/>
        <end position="3615"/>
    </location>
</feature>
<feature type="domain" description="ZU5" evidence="13">
    <location>
        <begin position="1121"/>
        <end position="1265"/>
    </location>
</feature>
<feature type="compositionally biased region" description="Acidic residues" evidence="11">
    <location>
        <begin position="3875"/>
        <end position="3935"/>
    </location>
</feature>
<feature type="region of interest" description="Disordered" evidence="11">
    <location>
        <begin position="4096"/>
        <end position="4302"/>
    </location>
</feature>
<dbReference type="PANTHER" id="PTHR24123:SF49">
    <property type="entry name" value="ANKYRIN-2-LIKE ISOFORM X1"/>
    <property type="match status" value="1"/>
</dbReference>
<dbReference type="GO" id="GO:0016020">
    <property type="term" value="C:membrane"/>
    <property type="evidence" value="ECO:0007669"/>
    <property type="project" value="UniProtKB-SubCell"/>
</dbReference>
<feature type="repeat" description="ANK" evidence="9">
    <location>
        <begin position="553"/>
        <end position="585"/>
    </location>
</feature>
<evidence type="ECO:0000256" key="9">
    <source>
        <dbReference type="PROSITE-ProRule" id="PRU00023"/>
    </source>
</evidence>
<evidence type="ECO:0000256" key="8">
    <source>
        <dbReference type="ARBA" id="ARBA00023212"/>
    </source>
</evidence>
<feature type="compositionally biased region" description="Basic and acidic residues" evidence="11">
    <location>
        <begin position="2790"/>
        <end position="2806"/>
    </location>
</feature>
<evidence type="ECO:0000256" key="3">
    <source>
        <dbReference type="ARBA" id="ARBA00022490"/>
    </source>
</evidence>
<feature type="region of interest" description="Disordered" evidence="11">
    <location>
        <begin position="801"/>
        <end position="829"/>
    </location>
</feature>
<feature type="compositionally biased region" description="Low complexity" evidence="11">
    <location>
        <begin position="4178"/>
        <end position="4192"/>
    </location>
</feature>
<feature type="compositionally biased region" description="Basic and acidic residues" evidence="11">
    <location>
        <begin position="3438"/>
        <end position="3465"/>
    </location>
</feature>
<feature type="coiled-coil region" evidence="10">
    <location>
        <begin position="1528"/>
        <end position="1555"/>
    </location>
</feature>
<dbReference type="KEGG" id="aplc:110973034"/>
<feature type="compositionally biased region" description="Acidic residues" evidence="11">
    <location>
        <begin position="2751"/>
        <end position="2762"/>
    </location>
</feature>
<keyword evidence="7" id="KW-0472">Membrane</keyword>
<keyword evidence="10" id="KW-0175">Coiled coil</keyword>
<feature type="compositionally biased region" description="Polar residues" evidence="11">
    <location>
        <begin position="3571"/>
        <end position="3586"/>
    </location>
</feature>
<accession>A0A8B7XG84</accession>
<evidence type="ECO:0000313" key="14">
    <source>
        <dbReference type="Proteomes" id="UP000694845"/>
    </source>
</evidence>
<evidence type="ECO:0000256" key="2">
    <source>
        <dbReference type="ARBA" id="ARBA00004370"/>
    </source>
</evidence>
<dbReference type="Proteomes" id="UP000694845">
    <property type="component" value="Unplaced"/>
</dbReference>
<dbReference type="PROSITE" id="PS50297">
    <property type="entry name" value="ANK_REP_REGION"/>
    <property type="match status" value="18"/>
</dbReference>
<feature type="region of interest" description="Disordered" evidence="11">
    <location>
        <begin position="2419"/>
        <end position="2536"/>
    </location>
</feature>
<dbReference type="InterPro" id="IPR002110">
    <property type="entry name" value="Ankyrin_rpt"/>
</dbReference>
<organism evidence="14 15">
    <name type="scientific">Acanthaster planci</name>
    <name type="common">Crown-of-thorns starfish</name>
    <dbReference type="NCBI Taxonomy" id="133434"/>
    <lineage>
        <taxon>Eukaryota</taxon>
        <taxon>Metazoa</taxon>
        <taxon>Echinodermata</taxon>
        <taxon>Eleutherozoa</taxon>
        <taxon>Asterozoa</taxon>
        <taxon>Asteroidea</taxon>
        <taxon>Valvatacea</taxon>
        <taxon>Valvatida</taxon>
        <taxon>Acanthasteridae</taxon>
        <taxon>Acanthaster</taxon>
    </lineage>
</organism>
<feature type="region of interest" description="Disordered" evidence="11">
    <location>
        <begin position="3206"/>
        <end position="3254"/>
    </location>
</feature>
<evidence type="ECO:0000313" key="15">
    <source>
        <dbReference type="RefSeq" id="XP_022079137.1"/>
    </source>
</evidence>
<evidence type="ECO:0000256" key="1">
    <source>
        <dbReference type="ARBA" id="ARBA00004245"/>
    </source>
</evidence>
<reference evidence="15" key="1">
    <citation type="submission" date="2025-08" db="UniProtKB">
        <authorList>
            <consortium name="RefSeq"/>
        </authorList>
    </citation>
    <scope>IDENTIFICATION</scope>
</reference>
<feature type="domain" description="Death" evidence="12">
    <location>
        <begin position="1506"/>
        <end position="1583"/>
    </location>
</feature>
<keyword evidence="14" id="KW-1185">Reference proteome</keyword>
<feature type="repeat" description="ANK" evidence="9">
    <location>
        <begin position="289"/>
        <end position="321"/>
    </location>
</feature>
<feature type="compositionally biased region" description="Polar residues" evidence="11">
    <location>
        <begin position="4048"/>
        <end position="4057"/>
    </location>
</feature>
<dbReference type="Pfam" id="PF00023">
    <property type="entry name" value="Ank"/>
    <property type="match status" value="3"/>
</dbReference>
<feature type="region of interest" description="Disordered" evidence="11">
    <location>
        <begin position="2841"/>
        <end position="3028"/>
    </location>
</feature>
<evidence type="ECO:0000256" key="6">
    <source>
        <dbReference type="ARBA" id="ARBA00023043"/>
    </source>
</evidence>
<feature type="repeat" description="ANK" evidence="9">
    <location>
        <begin position="619"/>
        <end position="651"/>
    </location>
</feature>
<feature type="compositionally biased region" description="Acidic residues" evidence="11">
    <location>
        <begin position="1750"/>
        <end position="1759"/>
    </location>
</feature>
<feature type="repeat" description="ANK" evidence="9">
    <location>
        <begin position="322"/>
        <end position="354"/>
    </location>
</feature>
<feature type="repeat" description="ANK" evidence="9">
    <location>
        <begin position="62"/>
        <end position="85"/>
    </location>
</feature>
<dbReference type="Pfam" id="PF00791">
    <property type="entry name" value="ZU5"/>
    <property type="match status" value="2"/>
</dbReference>
<dbReference type="SMART" id="SM00218">
    <property type="entry name" value="ZU5"/>
    <property type="match status" value="1"/>
</dbReference>
<feature type="compositionally biased region" description="Basic and acidic residues" evidence="11">
    <location>
        <begin position="2221"/>
        <end position="2262"/>
    </location>
</feature>
<dbReference type="OrthoDB" id="20872at2759"/>
<dbReference type="Pfam" id="PF17809">
    <property type="entry name" value="UPA_2"/>
    <property type="match status" value="1"/>
</dbReference>
<feature type="compositionally biased region" description="Basic and acidic residues" evidence="11">
    <location>
        <begin position="2058"/>
        <end position="2087"/>
    </location>
</feature>
<sequence>MAAQENHGEVVKYLLAHNANQNLATEGGFLPLEVATQQGHYKIVETLLQHQSRPKYPPKQEDGYTPLAVALQQGHDKVVAVLLENDRAGKTRLPALHICSRRDDTKAALLLLQSGHNPDITSKSGFTPLHIAAHYGHVNVATLLLQRGASVDHAARNNITPLHVAAKWGRVNMVNTLLDRGARIDAKTRDGLTPLHCSARSGHDQCVDQLLERGAPISAKTKNGLAPLHMAAQGDHVDSARLLLYHKAPVDDVTVDYLTPLHVAAHCGHHRVAKLLLDRKANPSARALNGFTPLHIACKKNRVKVIELLLKYGASIHATTESGLTPLHVASFMGNINIVGYLINHGASVDETNVRGETALHLAARANQIDIIRVLLRNGAKVDARAAENQTPLHIAARLGNVEIVTLLLENGASPDAQTRDHYTALHIAAREGKEDVAAVLLDHGASLSMQTKKEFTPLHVAAKYGRLGVASLLLKHYAAPDATAQNGLTPLHIAAHYDNVEVAMLLLDQGASPHTVAQNGFTPLHIAAKKNQLDVATTLLEYGADPNCMTKQGISPIHLAAQEGHTDMLSLLLERGAKPDIAAKNGLTPLHLAAQEDQLDCAKVLVKNGSGIDPRTKAGYTPLHVACHYGNLKTAAYLLQNGAAIQAKTKHGLTPLHQASQQGHVAIINLLLTKGADPNETANNGYTALAIAKRFGYISVVNTLTTVTTVETTIVQSPTDEKLKVQVPETMVISFMSDNEDEELGSPADDISMTGDNSLLTPQEIKTMGDDSMPIANRKSWEEEWMSGEPNLRYYSGSDSLSGRYSTPQSGKYRGAMLSPQGFDSRASTLNRDIPLSEAEESFVDGGEVISRTTEITVESAAPLMSSSPAMRHTLNVTTPDGKRVSVGDPYIDEDGKLLEGMVYGQDGRPVSAALSDNAPLSSIPIFAGFLISFMVDARGGTMKSCRLPGLRVVIPPKRASGPTRVTCRLIKKSKLTTPPPLLENETLATRVLEVGPSNTQFLGGLGNKLIHSPPLNDGEQLVNGIMEFGPPAEKFIGPVLIEVPHFASLRGKEREIVILRSEKGDTWKEHSLDAKDTEVHKALEGYEGDDDNNVNSDRRICRILTNDFPQYFAIISRVRQETNTIGTSGGMLSSTVVPQVQAVFPEGTLTKKIKVGLQAQPVGNEVVKKVLGNRVMVSPIVTIEPRRRKFHKAITVTIPIPNNQGIINGYGGDTPTLRLLCSITGGTAPAQWEDITGTTPLTFVDNCVSFTTTVSARFWLMDCKEIDQASNFARELYHELKAVPFMARFAIYAKTHDPIESRVRVYCVTDDRTDKTLEQQEHFKEVARSKDVEVLESKPIYIEMAGNLVPVQKSGDQLHLVFSPFHENRLPFFVRVRDSATEPCGRLSFMSEPKVTRGMPPQKALCNLNITMPPFVKVKRPSESESESESSEEEYRMEKGEREQYSQQKEGKTTITQIYSLTRVDEYPKDEAASNLNFASIKLRKKYTFLQDPAMSPTSAHARAEIRLMQVAKEIGTDWRALGRQLGVSEKDLQEIENENDEIEEQAFVMLHAWAEDAKENATTDKLSDALHEIGRGDVANKCLADYAVMDVSIDREEDTSDFLRDMERAMYEASLKHDEDKHKPGVTIDITGDDGGAFRELQDEIEADKDLDSYSGKIVKEVHRTVTTRTEVRTERRVPSDIETAVKEQAKDEVAESLIKELKEEAIAAGIPEDAGAAELYEEMKEEILEKHEEERREMQFEPTVDVLEESQEEDGQTPTETKALPGDATQTFPTRTVVVEQTHIVRTQAVADGHQDGPVESESESSAETEVYTGPDEVQTKISTTTTVTEKYSYTEKHAPVRIEVDEVPDRKSDPDIDEYMVVTSQPDEIVEVTKTAEEEGINPHYEAGPDSVSEEIITTDKVPEVEGINPHYEMEPDSVEEPPISTTSESTVQGINPDLICEPEPLDDSARICGPDVTDTKYSINHGAQAFDESPISPPGQEVGVISTYTTSFHQVTVRTGLESSPETDRSESDFPHGPASEVTIAESATQPRRQPSTPLESYAESLAAQLLHDVKEELQQPEQKPKEKLVEQVEAKTRRGGESVPEAPQEREEPSVEPALSSEPEVAVYGTTVFREERITTTKVTKTMRTTDGGISVPDVAEVTTSVVFQSKDAPVEPVEVSPEEKEGNVQEEALVAEKVALEEAEKKVVVVEEEAEKPPEEPSEDIVEEIPEELRDVKEERVKQPDVTKEPEVKPEEDVRIEEIPDDIPAKRVAETEGPPQTEADVLVQTTIHKTETVVHREVIHITSTAEEEPEEIQEDRSPEPQADVEVEEDKVEAAVVEVTPEVPLEEEETEKDDTTVEEEQELQEEPVLEEEGIEEEAAPEEEVAPQVLPAEEITPEETYTELDQEPLKEIVMEEERIEEMAALEEVSRKAVSEEEIAPEAAFGEPEEQRREEEVVGEQGFEEETGPGEVAPDVALEEEEAAPEEIYEEPEKELKEEGVVEEEALKEEVAPEEEIVPEVLSERKVTEPEEIDQEPQEVSMEEKHAEAVVPVDVAQHIPEEDKMQVHTETHISVQQTIVKSTVTYFHEEARTSDEEAPGAAALPVKEDIKNEEEVLTELEPAVEAEEGIEEKATEICLQGAEVKREEEIVQEITYEEPEPVQEEVIMEKEKIEEKSAPEVEAVPEDVWEYKKTAPQEPEEEPEEVAAAEEEVKEAAVEEVVPVAPKDTFQEPEQQPDEVVVAEEMIGEEVAPEVMLKEEETAPEEQEQEPQEEIVVKEEIAEEAAPEQEVVPEIPSDQEIQEKEGTEVEEYHKEPDRELEDVEEKMEVHTETHISAHQTIVQSSFVYGLHEEARTTEKEPSEEAMLPDKADVQKEEEPPQELEAIVREERIEEEAAPEVEVAPEILLEKDMAPEKPPEEPEQEPEEEAVAEEERIEEEPVPEAEYEEAEQEPEEEFILKEERVEEEAAPEVEVTPECLLEEKLSSKETLGEPEQEPQKEVEEERSEEDVAPEEIVPDVVPQEEEIAQERLSEGPGPELHEELVVEEGRIEEEAAPAVEEYPERDVGEPQKLEHVELARKEPMEPKQVLFSTHETIHTEKRTFVQQTIVQTTVSEVHGEREQHFLPEEPVEIMGKESDQEEVLEDVQDQEVVKVEYEQDTALAEGQEDIPDSLEEQIEDQQEPELTPEAVAEAEVGIAREIRVVEESVSVHRLVEHIEAKEQESEQPSVQYQEDVRLETMEDEEQETEQEREMEPLEKEEEEELEEIAMGVEEAEVLAEEPAEDVVEEILEEPKEEEVEEGEKATEPVTEEVVMETQKHIESEAVFRYDVDQEVAKEKPSVEEETDEVLDDIPRSPFPQLEESEEERKSEPILEDEYHLEVDEEYSADAGISEDADIEDNLIDEKQEEHEKPHIPEILDITETYSSQSYTHLREEHVAIIESPAYTPEKTPRGDDSDKEDGRHSPEIETEDRRSSLEVIQIEEKYLVETPSGEPSFRDDVEKLGIEHEIIKETETVEHTYVAPPVDLSLREEQAGLEEEAVLPPTPEITPIPDSPIESDGELKEAVYTQQEEQILEVPQDLDLQQQTEQYDTLQTPEIQELPDTPESLPEPAPHYEEDYQEDFKEELQEEPVTEDQERREDEAMEEEVQLVDGPTEQAYYDPNLLVQPAAEGIQEPLEEQEDKSETLDQQQQETPELVEEQREEDEQAREQEPKPEEEQTIEEEPKEDLQPLTPLPSPEDEAQALAQESERLESSDIQARLEEEIQEDRLLEATTIQESFYSQTIVTTEESAFILGEPAVETADSITLPGVPEPVTESEGQLPSPGDEEDSHKPPPHKLAPPPGQEVEGKDDEVDSPTKPVAVGVVGSVAVASFEEPRLQDRAPSEDSEIEDDLEEKPCEEDEGMYEEESARDEALASDEGDVDKDVVEGDAEVEMPEPQDEEEMEAEKHTDAQEFAEEEEVEGETEAMQELQDETSQEREVEELEECPLNEEPMEEEPIQEEAEIAPPDTMEQEPVSGFTESSEVTTRTVYAEVHHERVVVASSQAFVESTPEEQDQLEIQLSSSLHTEPPVDEQFDAADRPDVPEDKPRATQEDIEALAIALNEFTMPTFEDEEAPKTYEQAEGDVGEEEPIEGQDVSTEESAPPRRRPEEVGPSFLTSDDEKEIQELWDRTQELPENATLEFTTMAEAAPVVESSAPVVELAPDSDRYEGDSSPEERQFSESPLSSTSEDRQAGPPEPKTPDITDMDECPFSLKENLPKISTEPTVEFPPEVQEPGEANGDQPVQYSEQPEQEQLPSDSAVAKPVVSDPNEDVQEIVEEFEEELPDGTIRKVTRKRIIRRVMQTVEVDPNDPNFVMPQGEPDEDGVHRITVHKKTSRKTVIRDGEEVDVTEDVETNIQEDGEEVERSELREDLQRMVDQFLSEDAKAAAEVTEVKEDPEESEI</sequence>
<dbReference type="SUPFAM" id="SSF47986">
    <property type="entry name" value="DEATH domain"/>
    <property type="match status" value="1"/>
</dbReference>
<keyword evidence="4" id="KW-0597">Phosphoprotein</keyword>
<dbReference type="InterPro" id="IPR000906">
    <property type="entry name" value="ZU5_dom"/>
</dbReference>
<feature type="region of interest" description="Disordered" evidence="11">
    <location>
        <begin position="3995"/>
        <end position="4014"/>
    </location>
</feature>
<evidence type="ECO:0000256" key="11">
    <source>
        <dbReference type="SAM" id="MobiDB-lite"/>
    </source>
</evidence>
<feature type="compositionally biased region" description="Basic and acidic residues" evidence="11">
    <location>
        <begin position="4156"/>
        <end position="4165"/>
    </location>
</feature>
<feature type="compositionally biased region" description="Acidic residues" evidence="11">
    <location>
        <begin position="2385"/>
        <end position="2396"/>
    </location>
</feature>
<feature type="compositionally biased region" description="Acidic residues" evidence="11">
    <location>
        <begin position="4113"/>
        <end position="4124"/>
    </location>
</feature>
<dbReference type="InterPro" id="IPR040745">
    <property type="entry name" value="Ankyrin_UPA"/>
</dbReference>
<dbReference type="Gene3D" id="1.25.40.20">
    <property type="entry name" value="Ankyrin repeat-containing domain"/>
    <property type="match status" value="3"/>
</dbReference>
<feature type="region of interest" description="Disordered" evidence="11">
    <location>
        <begin position="3428"/>
        <end position="3465"/>
    </location>
</feature>
<feature type="compositionally biased region" description="Basic and acidic residues" evidence="11">
    <location>
        <begin position="1435"/>
        <end position="1453"/>
    </location>
</feature>
<feature type="region of interest" description="Disordered" evidence="11">
    <location>
        <begin position="3280"/>
        <end position="3304"/>
    </location>
</feature>
<feature type="repeat" description="ANK" evidence="9">
    <location>
        <begin position="124"/>
        <end position="156"/>
    </location>
</feature>
<feature type="repeat" description="ANK" evidence="9">
    <location>
        <begin position="586"/>
        <end position="618"/>
    </location>
</feature>
<feature type="compositionally biased region" description="Basic and acidic residues" evidence="11">
    <location>
        <begin position="2969"/>
        <end position="2991"/>
    </location>
</feature>
<feature type="repeat" description="ANK" evidence="9">
    <location>
        <begin position="388"/>
        <end position="420"/>
    </location>
</feature>
<feature type="compositionally biased region" description="Acidic residues" evidence="11">
    <location>
        <begin position="3944"/>
        <end position="3990"/>
    </location>
</feature>
<feature type="compositionally biased region" description="Basic and acidic residues" evidence="11">
    <location>
        <begin position="2197"/>
        <end position="2207"/>
    </location>
</feature>
<feature type="repeat" description="ANK" evidence="9">
    <location>
        <begin position="256"/>
        <end position="288"/>
    </location>
</feature>
<dbReference type="GeneID" id="110973034"/>
<dbReference type="FunFam" id="1.25.40.20:FF:000003">
    <property type="entry name" value="Ankyrin, isoform B"/>
    <property type="match status" value="1"/>
</dbReference>
<feature type="region of interest" description="Disordered" evidence="11">
    <location>
        <begin position="1736"/>
        <end position="1774"/>
    </location>
</feature>
<feature type="region of interest" description="Disordered" evidence="11">
    <location>
        <begin position="3793"/>
        <end position="3990"/>
    </location>
</feature>
<feature type="compositionally biased region" description="Basic and acidic residues" evidence="11">
    <location>
        <begin position="4196"/>
        <end position="4211"/>
    </location>
</feature>
<evidence type="ECO:0000256" key="7">
    <source>
        <dbReference type="ARBA" id="ARBA00023136"/>
    </source>
</evidence>